<comment type="similarity">
    <text evidence="1">Belongs to the intimin/invasin family.</text>
</comment>
<dbReference type="SMART" id="SM00634">
    <property type="entry name" value="BID_1"/>
    <property type="match status" value="4"/>
</dbReference>
<dbReference type="Pfam" id="PF02369">
    <property type="entry name" value="Big_1"/>
    <property type="match status" value="2"/>
</dbReference>
<dbReference type="InterPro" id="IPR003344">
    <property type="entry name" value="Big_1_dom"/>
</dbReference>
<evidence type="ECO:0000256" key="2">
    <source>
        <dbReference type="SAM" id="SignalP"/>
    </source>
</evidence>
<keyword evidence="5" id="KW-1185">Reference proteome</keyword>
<feature type="chain" id="PRO_5019175318" description="Big-1 domain-containing protein" evidence="2">
    <location>
        <begin position="19"/>
        <end position="865"/>
    </location>
</feature>
<evidence type="ECO:0000313" key="5">
    <source>
        <dbReference type="Proteomes" id="UP000283077"/>
    </source>
</evidence>
<proteinExistence type="inferred from homology"/>
<keyword evidence="2" id="KW-0732">Signal</keyword>
<dbReference type="Gene3D" id="2.60.40.10">
    <property type="entry name" value="Immunoglobulins"/>
    <property type="match status" value="3"/>
</dbReference>
<dbReference type="EMBL" id="SACS01000002">
    <property type="protein sequence ID" value="RVU41209.1"/>
    <property type="molecule type" value="Genomic_DNA"/>
</dbReference>
<dbReference type="RefSeq" id="WP_127697592.1">
    <property type="nucleotide sequence ID" value="NZ_SACS01000002.1"/>
</dbReference>
<feature type="signal peptide" evidence="2">
    <location>
        <begin position="1"/>
        <end position="18"/>
    </location>
</feature>
<dbReference type="OrthoDB" id="5620247at2"/>
<protein>
    <recommendedName>
        <fullName evidence="3">Big-1 domain-containing protein</fullName>
    </recommendedName>
</protein>
<evidence type="ECO:0000256" key="1">
    <source>
        <dbReference type="ARBA" id="ARBA00010116"/>
    </source>
</evidence>
<dbReference type="InterPro" id="IPR013783">
    <property type="entry name" value="Ig-like_fold"/>
</dbReference>
<reference evidence="4 5" key="1">
    <citation type="submission" date="2019-01" db="EMBL/GenBank/DDBJ databases">
        <authorList>
            <person name="Chen W.-M."/>
        </authorList>
    </citation>
    <scope>NUCLEOTIDE SEQUENCE [LARGE SCALE GENOMIC DNA]</scope>
    <source>
        <strain evidence="4 5">KYPC3</strain>
    </source>
</reference>
<dbReference type="InterPro" id="IPR008964">
    <property type="entry name" value="Invasin/intimin_cell_adhesion"/>
</dbReference>
<comment type="caution">
    <text evidence="4">The sequence shown here is derived from an EMBL/GenBank/DDBJ whole genome shotgun (WGS) entry which is preliminary data.</text>
</comment>
<sequence length="865" mass="88004">MRNIRQLLVAFLMSAVVACGGGGTLGESGTPTTPSYSIGLALTDASGVPSTGVSKANPLKLKATVKATNGSAANKLVTFTINDTALASFNNGAGTAQTLADGTAEIGLLAGTKSGAGEISASIDGGTPVKIAFTSAGDSAAGGAFVISVETLAADGSAATEVGKNTPLTVKATLTSASGVAQSGKLIQFTIDNPSLATFNNDAGTAVTNASGVATIGLVASTKSGAGVITAALSEDSQFRGTKAFSSKGDGGVVDTTPVGSILLYADKLQLGAGSTDRVELSALVRDRNNILMKNVKVQFSADNDSELEVVSEMTGNDGVAKANLSSKTNFNLRTIKTTATAGGENKTSQVDIKVVGTNISIVGPNAVVLAGSGQFTISLLDSTGKGIQNTVIQLSSSLKNNFNITSPVTDPSTGRAVVTYTAVNGGTDLITATALGVTTTFSVAIDPDAFAFESSGSNTTQEIPLNTAAPVSVKWLRNNSPLVGNDVLFTTTRGVIAPTAETLADKVVATKATDDAGVAQVFVRSAFAGFTNIGASSTASGANISSSKLVEYIATTPSVTKGIEVQVFPAQLGAGEKATVQAVLRDDKDNPIKNQLVAFSLSNSAGGQLSPSTGLTNSQGVATTEFTADANSGGSGTPTLPQGLRVNATLVSNANVKGDTGVAVGRRTLFFRFGSGDVVAKIEPNLYSVPYAIIVTDATGNPIPNQQLNVAITSTKYRKGRHLKRPLVGAFVNWESIDSITCLSEDVDRDGVLDFGEDFNLDKQLTPGNVATVARTVTADADGIAQVNLVYPREYATWVIVEMTVSGIASGTENVSSREVLLQILGSETTTESNAPPPSPFGIGRAVEDDKIYVGGPASCATTD</sequence>
<gene>
    <name evidence="4" type="ORF">EOE67_03140</name>
</gene>
<evidence type="ECO:0000259" key="3">
    <source>
        <dbReference type="PROSITE" id="PS51127"/>
    </source>
</evidence>
<organism evidence="4 5">
    <name type="scientific">Rheinheimera riviphila</name>
    <dbReference type="NCBI Taxonomy" id="1834037"/>
    <lineage>
        <taxon>Bacteria</taxon>
        <taxon>Pseudomonadati</taxon>
        <taxon>Pseudomonadota</taxon>
        <taxon>Gammaproteobacteria</taxon>
        <taxon>Chromatiales</taxon>
        <taxon>Chromatiaceae</taxon>
        <taxon>Rheinheimera</taxon>
    </lineage>
</organism>
<feature type="domain" description="Big-1" evidence="3">
    <location>
        <begin position="149"/>
        <end position="262"/>
    </location>
</feature>
<dbReference type="PROSITE" id="PS51257">
    <property type="entry name" value="PROKAR_LIPOPROTEIN"/>
    <property type="match status" value="1"/>
</dbReference>
<dbReference type="Proteomes" id="UP000283077">
    <property type="component" value="Unassembled WGS sequence"/>
</dbReference>
<dbReference type="SUPFAM" id="SSF49373">
    <property type="entry name" value="Invasin/intimin cell-adhesion fragments"/>
    <property type="match status" value="4"/>
</dbReference>
<dbReference type="AlphaFoldDB" id="A0A437R350"/>
<dbReference type="PROSITE" id="PS51127">
    <property type="entry name" value="BIG1"/>
    <property type="match status" value="1"/>
</dbReference>
<name>A0A437R350_9GAMM</name>
<evidence type="ECO:0000313" key="4">
    <source>
        <dbReference type="EMBL" id="RVU41209.1"/>
    </source>
</evidence>
<accession>A0A437R350</accession>